<feature type="region of interest" description="Disordered" evidence="1">
    <location>
        <begin position="391"/>
        <end position="411"/>
    </location>
</feature>
<evidence type="ECO:0008006" key="4">
    <source>
        <dbReference type="Google" id="ProtNLM"/>
    </source>
</evidence>
<evidence type="ECO:0000256" key="1">
    <source>
        <dbReference type="SAM" id="MobiDB-lite"/>
    </source>
</evidence>
<accession>A0A6B3NZ28</accession>
<dbReference type="NCBIfam" id="TIGR01965">
    <property type="entry name" value="VCBS_repeat"/>
    <property type="match status" value="3"/>
</dbReference>
<name>A0A6B3NZ28_9PSED</name>
<dbReference type="InterPro" id="IPR010221">
    <property type="entry name" value="VCBS_dom"/>
</dbReference>
<keyword evidence="3" id="KW-1185">Reference proteome</keyword>
<evidence type="ECO:0000313" key="3">
    <source>
        <dbReference type="Proteomes" id="UP000482634"/>
    </source>
</evidence>
<gene>
    <name evidence="2" type="ORF">G3436_14665</name>
</gene>
<sequence>MIRIVDDVPRAESDSATVVEGGTVRGNVLTNDSFGADTPDLSQAVVGVRAGADTSTSAIGSLGVAIAGTYGTLILNANGQAEYKAHADAVTPDGAKDVFTYTIRDADGDESTTTLTINVTDSKLVACPDNDDIKVYERGLDLTQDSWDLAPGTVVGSAPQRASETSVGNLQGTVSGGVGAITYSLVGSATGAYGQIQINADGSYKYTLTSAPHIGNGNDGANIVSSETFTFKATDSLGNTATSTIVIKIVDDMPTAESDSATVIEGGTVTGNVLGNDVLGADGPALNGAVVGVRAGADTSTSAIGAVGLGIAGTYGTLTLNANGEAVYKANANAVNPAGAKDVFTYTIRDADGDESTTTLTINVTDSKLQACADYDVKVYENALDLTQDPQDLAPGTVLGSNPASPGETATGSLVGAVQGGSGALTYTLVGSATGAMARSSSMPTAATSTP</sequence>
<reference evidence="2 3" key="1">
    <citation type="submission" date="2020-02" db="EMBL/GenBank/DDBJ databases">
        <title>Broccoli isolated Pseudomonas sp.</title>
        <authorList>
            <person name="Fujikawa T."/>
            <person name="Sawada H."/>
        </authorList>
    </citation>
    <scope>NUCLEOTIDE SEQUENCE [LARGE SCALE GENOMIC DNA]</scope>
    <source>
        <strain evidence="2 3">MAFF212427</strain>
    </source>
</reference>
<evidence type="ECO:0000313" key="2">
    <source>
        <dbReference type="EMBL" id="NER64887.1"/>
    </source>
</evidence>
<proteinExistence type="predicted"/>
<comment type="caution">
    <text evidence="2">The sequence shown here is derived from an EMBL/GenBank/DDBJ whole genome shotgun (WGS) entry which is preliminary data.</text>
</comment>
<dbReference type="Proteomes" id="UP000482634">
    <property type="component" value="Unassembled WGS sequence"/>
</dbReference>
<dbReference type="Pfam" id="PF17963">
    <property type="entry name" value="Big_9"/>
    <property type="match status" value="2"/>
</dbReference>
<protein>
    <recommendedName>
        <fullName evidence="4">RapA2 cadherin-like domain-containing protein</fullName>
    </recommendedName>
</protein>
<organism evidence="2 3">
    <name type="scientific">Pseudomonas brassicae</name>
    <dbReference type="NCBI Taxonomy" id="2708063"/>
    <lineage>
        <taxon>Bacteria</taxon>
        <taxon>Pseudomonadati</taxon>
        <taxon>Pseudomonadota</taxon>
        <taxon>Gammaproteobacteria</taxon>
        <taxon>Pseudomonadales</taxon>
        <taxon>Pseudomonadaceae</taxon>
        <taxon>Pseudomonas</taxon>
    </lineage>
</organism>
<dbReference type="EMBL" id="JAAHBU010000191">
    <property type="protein sequence ID" value="NER64887.1"/>
    <property type="molecule type" value="Genomic_DNA"/>
</dbReference>
<feature type="compositionally biased region" description="Polar residues" evidence="1">
    <location>
        <begin position="399"/>
        <end position="411"/>
    </location>
</feature>
<dbReference type="AlphaFoldDB" id="A0A6B3NZ28"/>